<dbReference type="InterPro" id="IPR003697">
    <property type="entry name" value="Maf-like"/>
</dbReference>
<dbReference type="PANTHER" id="PTHR43213">
    <property type="entry name" value="BIFUNCTIONAL DTTP/UTP PYROPHOSPHATASE/METHYLTRANSFERASE PROTEIN-RELATED"/>
    <property type="match status" value="1"/>
</dbReference>
<dbReference type="GO" id="GO:0005737">
    <property type="term" value="C:cytoplasm"/>
    <property type="evidence" value="ECO:0007669"/>
    <property type="project" value="UniProtKB-SubCell"/>
</dbReference>
<sequence length="191" mass="20121">MRLVLASGSPRRQEVLARCGVAFDIHVADVDETPRPGEEPASYTDRVARAKAAAVAAIIEDPDEAVVLAADTTVALGGQIMGKPVDDDDARRMLTLLSDRAHQVHTTVVGRRGSDVHAVTVTTEVTFVRLSPNGIDWYLSLGDHLDKAGAYGMQSAGAVLVHRIDGSPSNVVGLPLAETVGVLRSCGYAVV</sequence>
<comment type="caution">
    <text evidence="4">The sequence shown here is derived from an EMBL/GenBank/DDBJ whole genome shotgun (WGS) entry which is preliminary data.</text>
</comment>
<keyword evidence="3" id="KW-0546">Nucleotide metabolism</keyword>
<dbReference type="GO" id="GO:0036221">
    <property type="term" value="F:UTP diphosphatase activity"/>
    <property type="evidence" value="ECO:0007669"/>
    <property type="project" value="RHEA"/>
</dbReference>
<feature type="site" description="Important for substrate specificity" evidence="3">
    <location>
        <position position="72"/>
    </location>
</feature>
<comment type="caution">
    <text evidence="3">Lacks conserved residue(s) required for the propagation of feature annotation.</text>
</comment>
<dbReference type="CDD" id="cd00555">
    <property type="entry name" value="Maf"/>
    <property type="match status" value="1"/>
</dbReference>
<dbReference type="PIRSF" id="PIRSF006305">
    <property type="entry name" value="Maf"/>
    <property type="match status" value="1"/>
</dbReference>
<comment type="subcellular location">
    <subcellularLocation>
        <location evidence="3">Cytoplasm</location>
    </subcellularLocation>
</comment>
<comment type="similarity">
    <text evidence="3">Belongs to the Maf family. YhdE subfamily.</text>
</comment>
<protein>
    <recommendedName>
        <fullName evidence="3">dTTP/UTP pyrophosphatase</fullName>
        <shortName evidence="3">dTTPase/UTPase</shortName>
        <ecNumber evidence="3">3.6.1.9</ecNumber>
    </recommendedName>
    <alternativeName>
        <fullName evidence="3">Nucleoside triphosphate pyrophosphatase</fullName>
    </alternativeName>
    <alternativeName>
        <fullName evidence="3">Nucleotide pyrophosphatase</fullName>
        <shortName evidence="3">Nucleotide PPase</shortName>
    </alternativeName>
</protein>
<comment type="cofactor">
    <cofactor evidence="1 3">
        <name>a divalent metal cation</name>
        <dbReference type="ChEBI" id="CHEBI:60240"/>
    </cofactor>
</comment>
<dbReference type="SUPFAM" id="SSF52972">
    <property type="entry name" value="ITPase-like"/>
    <property type="match status" value="1"/>
</dbReference>
<keyword evidence="3" id="KW-0963">Cytoplasm</keyword>
<dbReference type="EC" id="3.6.1.9" evidence="3"/>
<evidence type="ECO:0000313" key="4">
    <source>
        <dbReference type="EMBL" id="PIE31987.1"/>
    </source>
</evidence>
<accession>A0A2G6K8J0</accession>
<evidence type="ECO:0000256" key="3">
    <source>
        <dbReference type="HAMAP-Rule" id="MF_00528"/>
    </source>
</evidence>
<dbReference type="NCBIfam" id="TIGR00172">
    <property type="entry name" value="maf"/>
    <property type="match status" value="1"/>
</dbReference>
<dbReference type="Gene3D" id="3.90.950.10">
    <property type="match status" value="1"/>
</dbReference>
<dbReference type="AlphaFoldDB" id="A0A2G6K8J0"/>
<gene>
    <name evidence="4" type="ORF">CSA55_04435</name>
</gene>
<evidence type="ECO:0000313" key="5">
    <source>
        <dbReference type="Proteomes" id="UP000230914"/>
    </source>
</evidence>
<keyword evidence="2 3" id="KW-0378">Hydrolase</keyword>
<dbReference type="EMBL" id="PDSL01000057">
    <property type="protein sequence ID" value="PIE31987.1"/>
    <property type="molecule type" value="Genomic_DNA"/>
</dbReference>
<name>A0A2G6K8J0_9ACTN</name>
<dbReference type="GO" id="GO:0009117">
    <property type="term" value="P:nucleotide metabolic process"/>
    <property type="evidence" value="ECO:0007669"/>
    <property type="project" value="UniProtKB-KW"/>
</dbReference>
<feature type="site" description="Important for substrate specificity" evidence="3">
    <location>
        <position position="154"/>
    </location>
</feature>
<comment type="function">
    <text evidence="3">Nucleoside triphosphate pyrophosphatase that hydrolyzes dTTP and UTP. May have a dual role in cell division arrest and in preventing the incorporation of modified nucleotides into cellular nucleic acids.</text>
</comment>
<comment type="catalytic activity">
    <reaction evidence="3">
        <text>dTTP + H2O = dTMP + diphosphate + H(+)</text>
        <dbReference type="Rhea" id="RHEA:28534"/>
        <dbReference type="ChEBI" id="CHEBI:15377"/>
        <dbReference type="ChEBI" id="CHEBI:15378"/>
        <dbReference type="ChEBI" id="CHEBI:33019"/>
        <dbReference type="ChEBI" id="CHEBI:37568"/>
        <dbReference type="ChEBI" id="CHEBI:63528"/>
        <dbReference type="EC" id="3.6.1.9"/>
    </reaction>
</comment>
<dbReference type="GO" id="GO:0036218">
    <property type="term" value="F:dTTP diphosphatase activity"/>
    <property type="evidence" value="ECO:0007669"/>
    <property type="project" value="RHEA"/>
</dbReference>
<evidence type="ECO:0000256" key="1">
    <source>
        <dbReference type="ARBA" id="ARBA00001968"/>
    </source>
</evidence>
<dbReference type="HAMAP" id="MF_00528">
    <property type="entry name" value="Maf"/>
    <property type="match status" value="1"/>
</dbReference>
<feature type="site" description="Important for substrate specificity" evidence="3">
    <location>
        <position position="11"/>
    </location>
</feature>
<organism evidence="4 5">
    <name type="scientific">Ilumatobacter coccineus</name>
    <dbReference type="NCBI Taxonomy" id="467094"/>
    <lineage>
        <taxon>Bacteria</taxon>
        <taxon>Bacillati</taxon>
        <taxon>Actinomycetota</taxon>
        <taxon>Acidimicrobiia</taxon>
        <taxon>Acidimicrobiales</taxon>
        <taxon>Ilumatobacteraceae</taxon>
        <taxon>Ilumatobacter</taxon>
    </lineage>
</organism>
<feature type="active site" description="Proton acceptor" evidence="3">
    <location>
        <position position="71"/>
    </location>
</feature>
<dbReference type="InterPro" id="IPR029001">
    <property type="entry name" value="ITPase-like_fam"/>
</dbReference>
<dbReference type="Pfam" id="PF02545">
    <property type="entry name" value="Maf"/>
    <property type="match status" value="1"/>
</dbReference>
<dbReference type="PANTHER" id="PTHR43213:SF5">
    <property type="entry name" value="BIFUNCTIONAL DTTP_UTP PYROPHOSPHATASE_METHYLTRANSFERASE PROTEIN-RELATED"/>
    <property type="match status" value="1"/>
</dbReference>
<dbReference type="Proteomes" id="UP000230914">
    <property type="component" value="Unassembled WGS sequence"/>
</dbReference>
<evidence type="ECO:0000256" key="2">
    <source>
        <dbReference type="ARBA" id="ARBA00022801"/>
    </source>
</evidence>
<reference evidence="4 5" key="1">
    <citation type="submission" date="2017-10" db="EMBL/GenBank/DDBJ databases">
        <title>Novel microbial diversity and functional potential in the marine mammal oral microbiome.</title>
        <authorList>
            <person name="Dudek N.K."/>
            <person name="Sun C.L."/>
            <person name="Burstein D."/>
            <person name="Kantor R.S."/>
            <person name="Aliaga Goltsman D.S."/>
            <person name="Bik E.M."/>
            <person name="Thomas B.C."/>
            <person name="Banfield J.F."/>
            <person name="Relman D.A."/>
        </authorList>
    </citation>
    <scope>NUCLEOTIDE SEQUENCE [LARGE SCALE GENOMIC DNA]</scope>
    <source>
        <strain evidence="4">DOLJORAL78_61_10</strain>
    </source>
</reference>
<proteinExistence type="inferred from homology"/>
<comment type="catalytic activity">
    <reaction evidence="3">
        <text>UTP + H2O = UMP + diphosphate + H(+)</text>
        <dbReference type="Rhea" id="RHEA:29395"/>
        <dbReference type="ChEBI" id="CHEBI:15377"/>
        <dbReference type="ChEBI" id="CHEBI:15378"/>
        <dbReference type="ChEBI" id="CHEBI:33019"/>
        <dbReference type="ChEBI" id="CHEBI:46398"/>
        <dbReference type="ChEBI" id="CHEBI:57865"/>
        <dbReference type="EC" id="3.6.1.9"/>
    </reaction>
</comment>